<dbReference type="Pfam" id="PF14417">
    <property type="entry name" value="MEDS"/>
    <property type="match status" value="1"/>
</dbReference>
<keyword evidence="3" id="KW-1185">Reference proteome</keyword>
<name>A0A1M4TB23_9BACT</name>
<dbReference type="RefSeq" id="WP_073036182.1">
    <property type="nucleotide sequence ID" value="NZ_FQVB01000004.1"/>
</dbReference>
<evidence type="ECO:0000313" key="3">
    <source>
        <dbReference type="Proteomes" id="UP000184076"/>
    </source>
</evidence>
<dbReference type="STRING" id="1121391.SAMN02745206_00241"/>
<sequence length="220" mass="24893">MGTSHNHLSAGGRPPCPDHFCSCYGSERERGSYLRAFVREGLRGGERIVCIVPEDPHRLRDFCLGPLPEGALSAPPTEQAEFLRPESVFMQEDVFSADQALYQLESCIRQAQDLGFRGLRVLFDGGWLRANPLGIHQVVEYESRVNAVIRSLPCRVLCLYPRRVLSRSFLVYVLLAHPYLLRGDRLFFNPCHGDYDLLMTAATAKDVYSKILKRLQAVPR</sequence>
<dbReference type="Proteomes" id="UP000184076">
    <property type="component" value="Unassembled WGS sequence"/>
</dbReference>
<dbReference type="InterPro" id="IPR025847">
    <property type="entry name" value="MEDS_domain"/>
</dbReference>
<gene>
    <name evidence="2" type="ORF">SAMN02745206_00241</name>
</gene>
<evidence type="ECO:0000313" key="2">
    <source>
        <dbReference type="EMBL" id="SHE41625.1"/>
    </source>
</evidence>
<feature type="domain" description="MEDS" evidence="1">
    <location>
        <begin position="18"/>
        <end position="178"/>
    </location>
</feature>
<reference evidence="3" key="1">
    <citation type="submission" date="2016-11" db="EMBL/GenBank/DDBJ databases">
        <authorList>
            <person name="Varghese N."/>
            <person name="Submissions S."/>
        </authorList>
    </citation>
    <scope>NUCLEOTIDE SEQUENCE [LARGE SCALE GENOMIC DNA]</scope>
    <source>
        <strain evidence="3">DSM 9756</strain>
    </source>
</reference>
<accession>A0A1M4TB23</accession>
<dbReference type="OrthoDB" id="5516014at2"/>
<evidence type="ECO:0000259" key="1">
    <source>
        <dbReference type="Pfam" id="PF14417"/>
    </source>
</evidence>
<protein>
    <submittedName>
        <fullName evidence="2">MEDS: MEthanogen/methylotroph, DcmR Sensory domain</fullName>
    </submittedName>
</protein>
<proteinExistence type="predicted"/>
<organism evidence="2 3">
    <name type="scientific">Desulfacinum infernum DSM 9756</name>
    <dbReference type="NCBI Taxonomy" id="1121391"/>
    <lineage>
        <taxon>Bacteria</taxon>
        <taxon>Pseudomonadati</taxon>
        <taxon>Thermodesulfobacteriota</taxon>
        <taxon>Syntrophobacteria</taxon>
        <taxon>Syntrophobacterales</taxon>
        <taxon>Syntrophobacteraceae</taxon>
        <taxon>Desulfacinum</taxon>
    </lineage>
</organism>
<dbReference type="EMBL" id="FQVB01000004">
    <property type="protein sequence ID" value="SHE41625.1"/>
    <property type="molecule type" value="Genomic_DNA"/>
</dbReference>
<dbReference type="AlphaFoldDB" id="A0A1M4TB23"/>